<gene>
    <name evidence="1" type="ORF">F7725_000157</name>
</gene>
<evidence type="ECO:0000313" key="2">
    <source>
        <dbReference type="Proteomes" id="UP000518266"/>
    </source>
</evidence>
<reference evidence="1 2" key="1">
    <citation type="submission" date="2020-03" db="EMBL/GenBank/DDBJ databases">
        <title>Dissostichus mawsoni Genome sequencing and assembly.</title>
        <authorList>
            <person name="Park H."/>
        </authorList>
    </citation>
    <scope>NUCLEOTIDE SEQUENCE [LARGE SCALE GENOMIC DNA]</scope>
    <source>
        <strain evidence="1">DM0001</strain>
        <tissue evidence="1">Muscle</tissue>
    </source>
</reference>
<sequence length="112" mass="12199">MIHISFQHEVSADVPCTRLNRFPQALLMAAILARIGRLWMTKATSLRCCAARLLACPNSPKPAAEIKEAGCEESSETWGCDAAHDAQCSDLIQPLTKSSVINEAETQSQELT</sequence>
<organism evidence="1 2">
    <name type="scientific">Dissostichus mawsoni</name>
    <name type="common">Antarctic cod</name>
    <dbReference type="NCBI Taxonomy" id="36200"/>
    <lineage>
        <taxon>Eukaryota</taxon>
        <taxon>Metazoa</taxon>
        <taxon>Chordata</taxon>
        <taxon>Craniata</taxon>
        <taxon>Vertebrata</taxon>
        <taxon>Euteleostomi</taxon>
        <taxon>Actinopterygii</taxon>
        <taxon>Neopterygii</taxon>
        <taxon>Teleostei</taxon>
        <taxon>Neoteleostei</taxon>
        <taxon>Acanthomorphata</taxon>
        <taxon>Eupercaria</taxon>
        <taxon>Perciformes</taxon>
        <taxon>Notothenioidei</taxon>
        <taxon>Nototheniidae</taxon>
        <taxon>Dissostichus</taxon>
    </lineage>
</organism>
<dbReference type="Proteomes" id="UP000518266">
    <property type="component" value="Unassembled WGS sequence"/>
</dbReference>
<dbReference type="AlphaFoldDB" id="A0A7J5ZDI9"/>
<keyword evidence="2" id="KW-1185">Reference proteome</keyword>
<proteinExistence type="predicted"/>
<protein>
    <submittedName>
        <fullName evidence="1">Uncharacterized protein</fullName>
    </submittedName>
</protein>
<evidence type="ECO:0000313" key="1">
    <source>
        <dbReference type="EMBL" id="KAF3859902.1"/>
    </source>
</evidence>
<dbReference type="EMBL" id="JAAKFY010000002">
    <property type="protein sequence ID" value="KAF3859902.1"/>
    <property type="molecule type" value="Genomic_DNA"/>
</dbReference>
<accession>A0A7J5ZDI9</accession>
<name>A0A7J5ZDI9_DISMA</name>
<comment type="caution">
    <text evidence="1">The sequence shown here is derived from an EMBL/GenBank/DDBJ whole genome shotgun (WGS) entry which is preliminary data.</text>
</comment>